<sequence>MANAIFLNLADNGISHQFPALDTTQIQSLTSGAGSNLLGTLKPDQQQQVLAATVHAISRVFITLVLASDKSASCSTIATADEFSREVFIVARLFFVFVFSRCAFRPKHGALDAHDILVQSVGAHLLRIVHVLFSVIESGRLVRLWFGLCLIQYLRGQRQKLPILG</sequence>
<dbReference type="EMBL" id="ML735234">
    <property type="protein sequence ID" value="KAE8392858.1"/>
    <property type="molecule type" value="Genomic_DNA"/>
</dbReference>
<dbReference type="OrthoDB" id="10021397at2759"/>
<accession>A0A5N7CGG6</accession>
<dbReference type="Proteomes" id="UP000326877">
    <property type="component" value="Unassembled WGS sequence"/>
</dbReference>
<protein>
    <submittedName>
        <fullName evidence="1">Uncharacterized protein</fullName>
    </submittedName>
</protein>
<gene>
    <name evidence="1" type="ORF">BDV23DRAFT_181273</name>
</gene>
<name>A0A5N7CGG6_PETAA</name>
<reference evidence="1" key="1">
    <citation type="submission" date="2019-04" db="EMBL/GenBank/DDBJ databases">
        <title>Friends and foes A comparative genomics studyof 23 Aspergillus species from section Flavi.</title>
        <authorList>
            <consortium name="DOE Joint Genome Institute"/>
            <person name="Kjaerbolling I."/>
            <person name="Vesth T."/>
            <person name="Frisvad J.C."/>
            <person name="Nybo J.L."/>
            <person name="Theobald S."/>
            <person name="Kildgaard S."/>
            <person name="Isbrandt T."/>
            <person name="Kuo A."/>
            <person name="Sato A."/>
            <person name="Lyhne E.K."/>
            <person name="Kogle M.E."/>
            <person name="Wiebenga A."/>
            <person name="Kun R.S."/>
            <person name="Lubbers R.J."/>
            <person name="Makela M.R."/>
            <person name="Barry K."/>
            <person name="Chovatia M."/>
            <person name="Clum A."/>
            <person name="Daum C."/>
            <person name="Haridas S."/>
            <person name="He G."/>
            <person name="LaButti K."/>
            <person name="Lipzen A."/>
            <person name="Mondo S."/>
            <person name="Riley R."/>
            <person name="Salamov A."/>
            <person name="Simmons B.A."/>
            <person name="Magnuson J.K."/>
            <person name="Henrissat B."/>
            <person name="Mortensen U.H."/>
            <person name="Larsen T.O."/>
            <person name="Devries R.P."/>
            <person name="Grigoriev I.V."/>
            <person name="Machida M."/>
            <person name="Baker S.E."/>
            <person name="Andersen M.R."/>
        </authorList>
    </citation>
    <scope>NUCLEOTIDE SEQUENCE [LARGE SCALE GENOMIC DNA]</scope>
    <source>
        <strain evidence="1">IBT 14317</strain>
    </source>
</reference>
<organism evidence="1">
    <name type="scientific">Petromyces alliaceus</name>
    <name type="common">Aspergillus alliaceus</name>
    <dbReference type="NCBI Taxonomy" id="209559"/>
    <lineage>
        <taxon>Eukaryota</taxon>
        <taxon>Fungi</taxon>
        <taxon>Dikarya</taxon>
        <taxon>Ascomycota</taxon>
        <taxon>Pezizomycotina</taxon>
        <taxon>Eurotiomycetes</taxon>
        <taxon>Eurotiomycetidae</taxon>
        <taxon>Eurotiales</taxon>
        <taxon>Aspergillaceae</taxon>
        <taxon>Aspergillus</taxon>
        <taxon>Aspergillus subgen. Circumdati</taxon>
    </lineage>
</organism>
<dbReference type="AlphaFoldDB" id="A0A5N7CGG6"/>
<evidence type="ECO:0000313" key="1">
    <source>
        <dbReference type="EMBL" id="KAE8392858.1"/>
    </source>
</evidence>
<proteinExistence type="predicted"/>